<evidence type="ECO:0000313" key="1">
    <source>
        <dbReference type="EMBL" id="KAI5649887.1"/>
    </source>
</evidence>
<comment type="caution">
    <text evidence="1">The sequence shown here is derived from an EMBL/GenBank/DDBJ whole genome shotgun (WGS) entry which is preliminary data.</text>
</comment>
<dbReference type="EMBL" id="CM044708">
    <property type="protein sequence ID" value="KAI5649887.1"/>
    <property type="molecule type" value="Genomic_DNA"/>
</dbReference>
<organism evidence="1 2">
    <name type="scientific">Catharanthus roseus</name>
    <name type="common">Madagascar periwinkle</name>
    <name type="synonym">Vinca rosea</name>
    <dbReference type="NCBI Taxonomy" id="4058"/>
    <lineage>
        <taxon>Eukaryota</taxon>
        <taxon>Viridiplantae</taxon>
        <taxon>Streptophyta</taxon>
        <taxon>Embryophyta</taxon>
        <taxon>Tracheophyta</taxon>
        <taxon>Spermatophyta</taxon>
        <taxon>Magnoliopsida</taxon>
        <taxon>eudicotyledons</taxon>
        <taxon>Gunneridae</taxon>
        <taxon>Pentapetalae</taxon>
        <taxon>asterids</taxon>
        <taxon>lamiids</taxon>
        <taxon>Gentianales</taxon>
        <taxon>Apocynaceae</taxon>
        <taxon>Rauvolfioideae</taxon>
        <taxon>Vinceae</taxon>
        <taxon>Catharanthinae</taxon>
        <taxon>Catharanthus</taxon>
    </lineage>
</organism>
<dbReference type="Proteomes" id="UP001060085">
    <property type="component" value="Linkage Group LG08"/>
</dbReference>
<reference evidence="2" key="1">
    <citation type="journal article" date="2023" name="Nat. Plants">
        <title>Single-cell RNA sequencing provides a high-resolution roadmap for understanding the multicellular compartmentation of specialized metabolism.</title>
        <authorList>
            <person name="Sun S."/>
            <person name="Shen X."/>
            <person name="Li Y."/>
            <person name="Li Y."/>
            <person name="Wang S."/>
            <person name="Li R."/>
            <person name="Zhang H."/>
            <person name="Shen G."/>
            <person name="Guo B."/>
            <person name="Wei J."/>
            <person name="Xu J."/>
            <person name="St-Pierre B."/>
            <person name="Chen S."/>
            <person name="Sun C."/>
        </authorList>
    </citation>
    <scope>NUCLEOTIDE SEQUENCE [LARGE SCALE GENOMIC DNA]</scope>
</reference>
<protein>
    <submittedName>
        <fullName evidence="1">Uncharacterized protein</fullName>
    </submittedName>
</protein>
<evidence type="ECO:0000313" key="2">
    <source>
        <dbReference type="Proteomes" id="UP001060085"/>
    </source>
</evidence>
<name>A0ACB9ZSH6_CATRO</name>
<gene>
    <name evidence="1" type="ORF">M9H77_35892</name>
</gene>
<keyword evidence="2" id="KW-1185">Reference proteome</keyword>
<proteinExistence type="predicted"/>
<sequence>MLSLITRSAYFLKATLIETSIEDSLVGNVVSSEEDAFKLYNDHEFRLGFSIYQGNQRFKARWMKFDKVKGEKAYTKVDFCTGCKAMIEFRLNDESGWTVSTHDVSHNHGFCDVNESLMDNFGYHNDNWLNRLYNLRKKWCLAFSKDLFSGDVLSSQRSEATNYAISRRLSKTLRCIIFIGYLIKLFLNRRAMQTWKIFVAILDKCILKRWTKDIDLSLGSSSVCDVGKISKKDIAGYSAWRRQMLRIFSDLIFASKLNINAWECVEEGSRMMKDKISSEVEAYYLNNSNVGPSNNKDPVGRRAKGERNKRKKSIVEIKCNQIRGKRKSALMRASIIKTAIQLSVNNEVLGRDLNFTSSECELV</sequence>
<accession>A0ACB9ZSH6</accession>